<accession>A0A521BYX2</accession>
<feature type="domain" description="SIS" evidence="1">
    <location>
        <begin position="31"/>
        <end position="208"/>
    </location>
</feature>
<dbReference type="InterPro" id="IPR046348">
    <property type="entry name" value="SIS_dom_sf"/>
</dbReference>
<dbReference type="Gene3D" id="3.40.50.10490">
    <property type="entry name" value="Glucose-6-phosphate isomerase like protein, domain 1"/>
    <property type="match status" value="1"/>
</dbReference>
<dbReference type="OrthoDB" id="9805185at2"/>
<keyword evidence="3" id="KW-1185">Reference proteome</keyword>
<evidence type="ECO:0000313" key="3">
    <source>
        <dbReference type="Proteomes" id="UP000315636"/>
    </source>
</evidence>
<evidence type="ECO:0000259" key="1">
    <source>
        <dbReference type="PROSITE" id="PS51464"/>
    </source>
</evidence>
<dbReference type="Proteomes" id="UP000315636">
    <property type="component" value="Unassembled WGS sequence"/>
</dbReference>
<dbReference type="NCBIfam" id="NF002805">
    <property type="entry name" value="PRK02947.1"/>
    <property type="match status" value="1"/>
</dbReference>
<dbReference type="SUPFAM" id="SSF53697">
    <property type="entry name" value="SIS domain"/>
    <property type="match status" value="1"/>
</dbReference>
<gene>
    <name evidence="2" type="ORF">SAMN06264849_1039</name>
</gene>
<dbReference type="CDD" id="cd05013">
    <property type="entry name" value="SIS_RpiR"/>
    <property type="match status" value="1"/>
</dbReference>
<protein>
    <submittedName>
        <fullName evidence="2">Uncharacterized protein, contains SIS (Sugar ISomerase) phosphosugar binding domain</fullName>
    </submittedName>
</protein>
<dbReference type="PANTHER" id="PTHR30390">
    <property type="entry name" value="SEDOHEPTULOSE 7-PHOSPHATE ISOMERASE / DNAA INITIATOR-ASSOCIATING FACTOR FOR REPLICATION INITIATION"/>
    <property type="match status" value="1"/>
</dbReference>
<reference evidence="2 3" key="1">
    <citation type="submission" date="2017-05" db="EMBL/GenBank/DDBJ databases">
        <authorList>
            <person name="Varghese N."/>
            <person name="Submissions S."/>
        </authorList>
    </citation>
    <scope>NUCLEOTIDE SEQUENCE [LARGE SCALE GENOMIC DNA]</scope>
    <source>
        <strain evidence="2 3">DSM 45474</strain>
    </source>
</reference>
<dbReference type="GO" id="GO:0097367">
    <property type="term" value="F:carbohydrate derivative binding"/>
    <property type="evidence" value="ECO:0007669"/>
    <property type="project" value="InterPro"/>
</dbReference>
<dbReference type="PROSITE" id="PS51464">
    <property type="entry name" value="SIS"/>
    <property type="match status" value="1"/>
</dbReference>
<dbReference type="AlphaFoldDB" id="A0A521BYX2"/>
<keyword evidence="2" id="KW-0413">Isomerase</keyword>
<sequence length="241" mass="26603">MFERYFFEVGKRLRQLEEEQGDQINKAASECARCIKEGGILHLFGSGHSYLIAQEGYYRAGGLAPVRLIVAEDLQLSKGGHRCSIYERQEGYAASFLSDQDIRPGEVLFIFSTSGRNPVSVDVARFGKKQGAFVIGVTAKDYSNLPSRHSSGALLMESVDLVIDNCIPMGDALLSMEETAVPFAPGSTVLGTALWNGILAKTVRLLVEEGIEPPVFRSGNVEGADLYNKKLMERYQDRIRF</sequence>
<dbReference type="InterPro" id="IPR001347">
    <property type="entry name" value="SIS_dom"/>
</dbReference>
<dbReference type="RefSeq" id="WP_142504789.1">
    <property type="nucleotide sequence ID" value="NZ_FXTI01000003.1"/>
</dbReference>
<dbReference type="Pfam" id="PF13580">
    <property type="entry name" value="SIS_2"/>
    <property type="match status" value="1"/>
</dbReference>
<dbReference type="GO" id="GO:0016853">
    <property type="term" value="F:isomerase activity"/>
    <property type="evidence" value="ECO:0007669"/>
    <property type="project" value="UniProtKB-KW"/>
</dbReference>
<organism evidence="2 3">
    <name type="scientific">Melghirimyces algeriensis</name>
    <dbReference type="NCBI Taxonomy" id="910412"/>
    <lineage>
        <taxon>Bacteria</taxon>
        <taxon>Bacillati</taxon>
        <taxon>Bacillota</taxon>
        <taxon>Bacilli</taxon>
        <taxon>Bacillales</taxon>
        <taxon>Thermoactinomycetaceae</taxon>
        <taxon>Melghirimyces</taxon>
    </lineage>
</organism>
<dbReference type="InterPro" id="IPR035472">
    <property type="entry name" value="RpiR-like_SIS"/>
</dbReference>
<dbReference type="EMBL" id="FXTI01000003">
    <property type="protein sequence ID" value="SMO52354.1"/>
    <property type="molecule type" value="Genomic_DNA"/>
</dbReference>
<dbReference type="InterPro" id="IPR050099">
    <property type="entry name" value="SIS_GmhA/DiaA_subfam"/>
</dbReference>
<dbReference type="PANTHER" id="PTHR30390:SF7">
    <property type="entry name" value="PHOSPHOHEPTOSE ISOMERASE"/>
    <property type="match status" value="1"/>
</dbReference>
<name>A0A521BYX2_9BACL</name>
<dbReference type="GO" id="GO:1901135">
    <property type="term" value="P:carbohydrate derivative metabolic process"/>
    <property type="evidence" value="ECO:0007669"/>
    <property type="project" value="InterPro"/>
</dbReference>
<evidence type="ECO:0000313" key="2">
    <source>
        <dbReference type="EMBL" id="SMO52354.1"/>
    </source>
</evidence>
<proteinExistence type="predicted"/>